<dbReference type="SUPFAM" id="SSF52540">
    <property type="entry name" value="P-loop containing nucleoside triphosphate hydrolases"/>
    <property type="match status" value="1"/>
</dbReference>
<dbReference type="InterPro" id="IPR036322">
    <property type="entry name" value="WD40_repeat_dom_sf"/>
</dbReference>
<dbReference type="eggNOG" id="KOG0274">
    <property type="taxonomic scope" value="Eukaryota"/>
</dbReference>
<gene>
    <name evidence="7" type="ORF">AMSG_10359</name>
</gene>
<dbReference type="GO" id="GO:0005829">
    <property type="term" value="C:cytosol"/>
    <property type="evidence" value="ECO:0007669"/>
    <property type="project" value="UniProtKB-ARBA"/>
</dbReference>
<dbReference type="Gene3D" id="3.40.50.10140">
    <property type="entry name" value="Toll/interleukin-1 receptor homology (TIR) domain"/>
    <property type="match status" value="1"/>
</dbReference>
<feature type="repeat" description="WD" evidence="3">
    <location>
        <begin position="832"/>
        <end position="877"/>
    </location>
</feature>
<feature type="repeat" description="WD" evidence="3">
    <location>
        <begin position="775"/>
        <end position="810"/>
    </location>
</feature>
<dbReference type="Pfam" id="PF00400">
    <property type="entry name" value="WD40"/>
    <property type="match status" value="9"/>
</dbReference>
<dbReference type="GeneID" id="25568598"/>
<accession>A0A0L0DQH0</accession>
<dbReference type="eggNOG" id="KOG0276">
    <property type="taxonomic scope" value="Eukaryota"/>
</dbReference>
<dbReference type="Gene3D" id="3.40.50.300">
    <property type="entry name" value="P-loop containing nucleotide triphosphate hydrolases"/>
    <property type="match status" value="1"/>
</dbReference>
<dbReference type="InterPro" id="IPR035897">
    <property type="entry name" value="Toll_tir_struct_dom_sf"/>
</dbReference>
<dbReference type="OrthoDB" id="10265988at2759"/>
<name>A0A0L0DQH0_THETB</name>
<proteinExistence type="predicted"/>
<dbReference type="Gene3D" id="1.10.10.10">
    <property type="entry name" value="Winged helix-like DNA-binding domain superfamily/Winged helix DNA-binding domain"/>
    <property type="match status" value="1"/>
</dbReference>
<evidence type="ECO:0000256" key="2">
    <source>
        <dbReference type="ARBA" id="ARBA00022737"/>
    </source>
</evidence>
<dbReference type="PANTHER" id="PTHR19848">
    <property type="entry name" value="WD40 REPEAT PROTEIN"/>
    <property type="match status" value="1"/>
</dbReference>
<dbReference type="PRINTS" id="PR00364">
    <property type="entry name" value="DISEASERSIST"/>
</dbReference>
<feature type="domain" description="NB-ARC" evidence="5">
    <location>
        <begin position="232"/>
        <end position="395"/>
    </location>
</feature>
<dbReference type="InterPro" id="IPR001680">
    <property type="entry name" value="WD40_rpt"/>
</dbReference>
<dbReference type="EMBL" id="GL349491">
    <property type="protein sequence ID" value="KNC54515.1"/>
    <property type="molecule type" value="Genomic_DNA"/>
</dbReference>
<evidence type="ECO:0000313" key="7">
    <source>
        <dbReference type="EMBL" id="KNC54515.1"/>
    </source>
</evidence>
<keyword evidence="8" id="KW-1185">Reference proteome</keyword>
<dbReference type="GO" id="GO:0043531">
    <property type="term" value="F:ADP binding"/>
    <property type="evidence" value="ECO:0007669"/>
    <property type="project" value="InterPro"/>
</dbReference>
<dbReference type="InterPro" id="IPR036388">
    <property type="entry name" value="WH-like_DNA-bd_sf"/>
</dbReference>
<evidence type="ECO:0000256" key="4">
    <source>
        <dbReference type="SAM" id="MobiDB-lite"/>
    </source>
</evidence>
<evidence type="ECO:0000256" key="3">
    <source>
        <dbReference type="PROSITE-ProRule" id="PRU00221"/>
    </source>
</evidence>
<evidence type="ECO:0000259" key="5">
    <source>
        <dbReference type="Pfam" id="PF00931"/>
    </source>
</evidence>
<evidence type="ECO:0000256" key="1">
    <source>
        <dbReference type="ARBA" id="ARBA00022574"/>
    </source>
</evidence>
<dbReference type="SMART" id="SM00320">
    <property type="entry name" value="WD40"/>
    <property type="match status" value="11"/>
</dbReference>
<dbReference type="GO" id="GO:0007165">
    <property type="term" value="P:signal transduction"/>
    <property type="evidence" value="ECO:0007669"/>
    <property type="project" value="InterPro"/>
</dbReference>
<dbReference type="InterPro" id="IPR015943">
    <property type="entry name" value="WD40/YVTN_repeat-like_dom_sf"/>
</dbReference>
<dbReference type="Proteomes" id="UP000054408">
    <property type="component" value="Unassembled WGS sequence"/>
</dbReference>
<feature type="repeat" description="WD" evidence="3">
    <location>
        <begin position="1350"/>
        <end position="1385"/>
    </location>
</feature>
<sequence>MHIEATSSSPAGPSSTKSYDVFLCHGSNDKGLMLSLRDKLVALGLRVFLDIKSLDAMIVQDPADCARLARDSHVVVVVVSKYSIVTRWAIAEANAALADPTCKVFPVFADAELSLETVSSPAWRDGPRDASHPLLAYMAAAFPPQIPNNRRFTDLWEHDELTPELKVARIGTLYALLERGLAPYSPARDSVVDMVDDLADRIQAIVPSSPLRPSPMPPPPNPSEYYPLPDTRDAVINVLLGANNVSVVGVNGLGGVGKSSLAADVAIHPAITSVFSVFWLPLGEDKTSPIAIASRMSYFLKQGLGCAIDAQAGLNDLQPILAAKTRALAAAGTRILLILDDAWTTRQASVFTNHIAAPHAVLVTSRNAAVATNSASSIELGTFAPDDAAVVLRNYLAKGSPEWAITLALNDSRIVSLATFCRGHALALAVLGSSISGEAALDAAVEDAADATELAMDEHRDDCGGSDAKYAHIFDIITWTLGGAIPERVRKVALAIYAMLAVFPSDAPIDVANFRSAIDASNIKFAWALDALANTSLLRVVATDGGAITVIEMHDLHLEYIRHRLEVCFDDIPSLAARHLAAVAGVPPPGATPESARVAMTSGTASDWIVTRGISHMIAAGANLAAVAVALSWPWMKARANDSLGGLLHDLRCVVRLGREVAKDVDEVERALSLSREIIESGTSHIETELVARLAYDNASNAVKDLVAAVREDVPSKALIPSRAVDPVAHRGAERFRFDGSSGNVINIGGSLVAGGCGKNVDVLDVQTGERVEVLEGHTSDVNGVIALPSTDGQLPVLVSWSDDDTIRVWHAADDGMGAMRYTADSAFCEVLEGHTKYVQGVIALPSADGQLPVLVSWSEDKTIRVWPADDGTGAMRYTADTVACEMLEGHTSRVRGVIALPSADSQLPVLVSWSWDNTIRVWHAADDGMGIMRYTADRASCEVLKGHTGNVQGVIALPSADGQLPVLVSWSWDNNTIRVWHPADNGTGAMRYTVDSASCEVLEGHTSGVNGVIALPSADGQLPVLVSWSFDGTIRVWHPADDGTGAMRYTADSASCEVLEGDTGDVHGVIALPSADSQLPVLVSWSWDNTIRVWHAADDGTGAMRYTADSAFCEVLEGNTSDVHGVIALPSADGQLPVLVSWSGGFRNTDNTIRVWHPADDGTGAMRYTADSSSCEVLEGNTSDVHGVIALPSADGQLPLLVSWSRDRTIRVWHPVDDEMGAMRYTADSASCEVLEGHTSWVHGVIALPSADGQLPVLVSWSEDKTIRVWHAADDGTGAMRYTVDSVSCEVLEGHTSGVRGVIALPSADGQLPVLVSWSVNGTIRVWHPADDGTGAMRYTADSAFCEVLEGHTSGVRGVIALPSADGQLPVLVSWSADGTIRVWHPADDGTGAMRYTADSAFCEVLEGHTDDVWGVIALPNADGQLPVLVSWSWDNTIRVWHAADDGTGAMRYTADSAFCEVLEGHTDDVEGVIALPSADGQLPVLHRARILAAASTSAASCAMGLTSGSTDQRRRMNHPPSH</sequence>
<reference evidence="7 8" key="1">
    <citation type="submission" date="2010-05" db="EMBL/GenBank/DDBJ databases">
        <title>The Genome Sequence of Thecamonas trahens ATCC 50062.</title>
        <authorList>
            <consortium name="The Broad Institute Genome Sequencing Platform"/>
            <person name="Russ C."/>
            <person name="Cuomo C."/>
            <person name="Shea T."/>
            <person name="Young S.K."/>
            <person name="Zeng Q."/>
            <person name="Koehrsen M."/>
            <person name="Haas B."/>
            <person name="Borodovsky M."/>
            <person name="Guigo R."/>
            <person name="Alvarado L."/>
            <person name="Berlin A."/>
            <person name="Bochicchio J."/>
            <person name="Borenstein D."/>
            <person name="Chapman S."/>
            <person name="Chen Z."/>
            <person name="Freedman E."/>
            <person name="Gellesch M."/>
            <person name="Goldberg J."/>
            <person name="Griggs A."/>
            <person name="Gujja S."/>
            <person name="Heilman E."/>
            <person name="Heiman D."/>
            <person name="Hepburn T."/>
            <person name="Howarth C."/>
            <person name="Jen D."/>
            <person name="Larson L."/>
            <person name="Mehta T."/>
            <person name="Park D."/>
            <person name="Pearson M."/>
            <person name="Roberts A."/>
            <person name="Saif S."/>
            <person name="Shenoy N."/>
            <person name="Sisk P."/>
            <person name="Stolte C."/>
            <person name="Sykes S."/>
            <person name="Thomson T."/>
            <person name="Walk T."/>
            <person name="White J."/>
            <person name="Yandava C."/>
            <person name="Burger G."/>
            <person name="Gray M.W."/>
            <person name="Holland P.W.H."/>
            <person name="King N."/>
            <person name="Lang F.B.F."/>
            <person name="Roger A.J."/>
            <person name="Ruiz-Trillo I."/>
            <person name="Lander E."/>
            <person name="Nusbaum C."/>
        </authorList>
    </citation>
    <scope>NUCLEOTIDE SEQUENCE [LARGE SCALE GENOMIC DNA]</scope>
    <source>
        <strain evidence="7 8">ATCC 50062</strain>
    </source>
</reference>
<keyword evidence="1 3" id="KW-0853">WD repeat</keyword>
<keyword evidence="2" id="KW-0677">Repeat</keyword>
<dbReference type="InterPro" id="IPR027417">
    <property type="entry name" value="P-loop_NTPase"/>
</dbReference>
<dbReference type="Pfam" id="PF00931">
    <property type="entry name" value="NB-ARC"/>
    <property type="match status" value="1"/>
</dbReference>
<evidence type="ECO:0000313" key="8">
    <source>
        <dbReference type="Proteomes" id="UP000054408"/>
    </source>
</evidence>
<dbReference type="SUPFAM" id="SSF50978">
    <property type="entry name" value="WD40 repeat-like"/>
    <property type="match status" value="2"/>
</dbReference>
<dbReference type="STRING" id="461836.A0A0L0DQH0"/>
<feature type="domain" description="TIR" evidence="6">
    <location>
        <begin position="21"/>
        <end position="113"/>
    </location>
</feature>
<dbReference type="Gene3D" id="2.130.10.10">
    <property type="entry name" value="YVTN repeat-like/Quinoprotein amine dehydrogenase"/>
    <property type="match status" value="6"/>
</dbReference>
<dbReference type="RefSeq" id="XP_013753533.1">
    <property type="nucleotide sequence ID" value="XM_013898079.1"/>
</dbReference>
<dbReference type="PROSITE" id="PS50082">
    <property type="entry name" value="WD_REPEATS_2"/>
    <property type="match status" value="4"/>
</dbReference>
<dbReference type="InterPro" id="IPR000157">
    <property type="entry name" value="TIR_dom"/>
</dbReference>
<dbReference type="InterPro" id="IPR002182">
    <property type="entry name" value="NB-ARC"/>
</dbReference>
<dbReference type="PANTHER" id="PTHR19848:SF7">
    <property type="entry name" value="F-BOX AND WD-40 DOMAIN PROTEIN 7"/>
    <property type="match status" value="1"/>
</dbReference>
<feature type="region of interest" description="Disordered" evidence="4">
    <location>
        <begin position="1505"/>
        <end position="1524"/>
    </location>
</feature>
<dbReference type="Pfam" id="PF13676">
    <property type="entry name" value="TIR_2"/>
    <property type="match status" value="1"/>
</dbReference>
<evidence type="ECO:0000259" key="6">
    <source>
        <dbReference type="Pfam" id="PF13676"/>
    </source>
</evidence>
<feature type="repeat" description="WD" evidence="3">
    <location>
        <begin position="1003"/>
        <end position="1038"/>
    </location>
</feature>
<protein>
    <submittedName>
        <fullName evidence="7">WD repeat protein</fullName>
    </submittedName>
</protein>
<organism evidence="7 8">
    <name type="scientific">Thecamonas trahens ATCC 50062</name>
    <dbReference type="NCBI Taxonomy" id="461836"/>
    <lineage>
        <taxon>Eukaryota</taxon>
        <taxon>Apusozoa</taxon>
        <taxon>Apusomonadida</taxon>
        <taxon>Apusomonadidae</taxon>
        <taxon>Thecamonas</taxon>
    </lineage>
</organism>
<dbReference type="SUPFAM" id="SSF52200">
    <property type="entry name" value="Toll/Interleukin receptor TIR domain"/>
    <property type="match status" value="1"/>
</dbReference>